<name>A0A2P6NAV8_9EUKA</name>
<dbReference type="InParanoid" id="A0A2P6NAV8"/>
<dbReference type="EMBL" id="MDYQ01000130">
    <property type="protein sequence ID" value="PRP81094.1"/>
    <property type="molecule type" value="Genomic_DNA"/>
</dbReference>
<dbReference type="AlphaFoldDB" id="A0A2P6NAV8"/>
<gene>
    <name evidence="2" type="ORF">PROFUN_11208</name>
</gene>
<dbReference type="Proteomes" id="UP000241769">
    <property type="component" value="Unassembled WGS sequence"/>
</dbReference>
<proteinExistence type="predicted"/>
<protein>
    <submittedName>
        <fullName evidence="2">Uncharacterized protein</fullName>
    </submittedName>
</protein>
<comment type="caution">
    <text evidence="2">The sequence shown here is derived from an EMBL/GenBank/DDBJ whole genome shotgun (WGS) entry which is preliminary data.</text>
</comment>
<accession>A0A2P6NAV8</accession>
<feature type="region of interest" description="Disordered" evidence="1">
    <location>
        <begin position="51"/>
        <end position="70"/>
    </location>
</feature>
<sequence length="248" mass="28729">MMLARNFEIYNGGFSVEFLRFDISSTPKKILRPPTITDRIATTTSNSALLMTEGLRSRPTSKRKSDNPPGQKYVASLLEIRHVSSWTRSIFSPLILEDSEGNAIYERRPNDSWFWTEEMLVDPFTLECRSRFRAVWYKKDTEIIYNDPQSPHEIRVPLKRKSIWRLDADMEFEGKTYRFITNNMGVRAYRLDEEGKLDRIVMVLTAKDWSDYHVGKLSTVSTVLTDAKDPEALQTLLISATFCILSLK</sequence>
<evidence type="ECO:0000256" key="1">
    <source>
        <dbReference type="SAM" id="MobiDB-lite"/>
    </source>
</evidence>
<evidence type="ECO:0000313" key="3">
    <source>
        <dbReference type="Proteomes" id="UP000241769"/>
    </source>
</evidence>
<reference evidence="2 3" key="1">
    <citation type="journal article" date="2018" name="Genome Biol. Evol.">
        <title>Multiple Roots of Fruiting Body Formation in Amoebozoa.</title>
        <authorList>
            <person name="Hillmann F."/>
            <person name="Forbes G."/>
            <person name="Novohradska S."/>
            <person name="Ferling I."/>
            <person name="Riege K."/>
            <person name="Groth M."/>
            <person name="Westermann M."/>
            <person name="Marz M."/>
            <person name="Spaller T."/>
            <person name="Winckler T."/>
            <person name="Schaap P."/>
            <person name="Glockner G."/>
        </authorList>
    </citation>
    <scope>NUCLEOTIDE SEQUENCE [LARGE SCALE GENOMIC DNA]</scope>
    <source>
        <strain evidence="2 3">Jena</strain>
    </source>
</reference>
<organism evidence="2 3">
    <name type="scientific">Planoprotostelium fungivorum</name>
    <dbReference type="NCBI Taxonomy" id="1890364"/>
    <lineage>
        <taxon>Eukaryota</taxon>
        <taxon>Amoebozoa</taxon>
        <taxon>Evosea</taxon>
        <taxon>Variosea</taxon>
        <taxon>Cavosteliida</taxon>
        <taxon>Cavosteliaceae</taxon>
        <taxon>Planoprotostelium</taxon>
    </lineage>
</organism>
<evidence type="ECO:0000313" key="2">
    <source>
        <dbReference type="EMBL" id="PRP81094.1"/>
    </source>
</evidence>
<keyword evidence="3" id="KW-1185">Reference proteome</keyword>